<dbReference type="Pfam" id="PF13344">
    <property type="entry name" value="Hydrolase_6"/>
    <property type="match status" value="1"/>
</dbReference>
<protein>
    <submittedName>
        <fullName evidence="1">HAD-IIA family hydrolase</fullName>
    </submittedName>
</protein>
<name>A0A7C5LAP9_AQUAO</name>
<comment type="caution">
    <text evidence="1">The sequence shown here is derived from an EMBL/GenBank/DDBJ whole genome shotgun (WGS) entry which is preliminary data.</text>
</comment>
<dbReference type="InterPro" id="IPR036412">
    <property type="entry name" value="HAD-like_sf"/>
</dbReference>
<dbReference type="PANTHER" id="PTHR19288">
    <property type="entry name" value="4-NITROPHENYLPHOSPHATASE-RELATED"/>
    <property type="match status" value="1"/>
</dbReference>
<sequence length="263" mass="29705">MLTLLIDMDGVLTRDKEFTPFDYAPAFIRHLKERGIPFRIVSNNSTRPPRLIVDRLRERGFDLAYEDFVSPVGVLPDYLRERRLESLFVIGTSALREFLAEAGFQVREDHRVSAVVVGQDKELDFAKIKTAVSAVFLEGARIVPVNLSRIVRDSDGLYFPGAGSLSRMIAHTTGYQEELPNLGKPSPQFIDLALKGLPREKVFLISDDIYTDLMGARELGIGTIFMTTGKYPEEELRKANFSPDYTFHSLEELENKIFGWLGG</sequence>
<dbReference type="InterPro" id="IPR006357">
    <property type="entry name" value="HAD-SF_hydro_IIA"/>
</dbReference>
<dbReference type="Proteomes" id="UP000885792">
    <property type="component" value="Unassembled WGS sequence"/>
</dbReference>
<reference evidence="1" key="1">
    <citation type="journal article" date="2020" name="mSystems">
        <title>Genome- and Community-Level Interaction Insights into Carbon Utilization and Element Cycling Functions of Hydrothermarchaeota in Hydrothermal Sediment.</title>
        <authorList>
            <person name="Zhou Z."/>
            <person name="Liu Y."/>
            <person name="Xu W."/>
            <person name="Pan J."/>
            <person name="Luo Z.H."/>
            <person name="Li M."/>
        </authorList>
    </citation>
    <scope>NUCLEOTIDE SEQUENCE [LARGE SCALE GENOMIC DNA]</scope>
    <source>
        <strain evidence="1">HyVt-501</strain>
    </source>
</reference>
<dbReference type="GO" id="GO:0016791">
    <property type="term" value="F:phosphatase activity"/>
    <property type="evidence" value="ECO:0007669"/>
    <property type="project" value="TreeGrafter"/>
</dbReference>
<dbReference type="GO" id="GO:0005737">
    <property type="term" value="C:cytoplasm"/>
    <property type="evidence" value="ECO:0007669"/>
    <property type="project" value="TreeGrafter"/>
</dbReference>
<dbReference type="NCBIfam" id="TIGR01460">
    <property type="entry name" value="HAD-SF-IIA"/>
    <property type="match status" value="1"/>
</dbReference>
<dbReference type="SUPFAM" id="SSF56784">
    <property type="entry name" value="HAD-like"/>
    <property type="match status" value="1"/>
</dbReference>
<dbReference type="PANTHER" id="PTHR19288:SF46">
    <property type="entry name" value="HALOACID DEHALOGENASE-LIKE HYDROLASE DOMAIN-CONTAINING PROTEIN 2"/>
    <property type="match status" value="1"/>
</dbReference>
<accession>A0A7C5LAP9</accession>
<gene>
    <name evidence="1" type="ORF">ENJ61_05720</name>
</gene>
<organism evidence="1">
    <name type="scientific">Aquifex aeolicus</name>
    <dbReference type="NCBI Taxonomy" id="63363"/>
    <lineage>
        <taxon>Bacteria</taxon>
        <taxon>Pseudomonadati</taxon>
        <taxon>Aquificota</taxon>
        <taxon>Aquificia</taxon>
        <taxon>Aquificales</taxon>
        <taxon>Aquificaceae</taxon>
        <taxon>Aquifex</taxon>
    </lineage>
</organism>
<dbReference type="Pfam" id="PF13242">
    <property type="entry name" value="Hydrolase_like"/>
    <property type="match status" value="1"/>
</dbReference>
<proteinExistence type="predicted"/>
<evidence type="ECO:0000313" key="1">
    <source>
        <dbReference type="EMBL" id="HHJ64390.1"/>
    </source>
</evidence>
<dbReference type="Gene3D" id="3.40.50.1000">
    <property type="entry name" value="HAD superfamily/HAD-like"/>
    <property type="match status" value="2"/>
</dbReference>
<dbReference type="InterPro" id="IPR023214">
    <property type="entry name" value="HAD_sf"/>
</dbReference>
<dbReference type="AlphaFoldDB" id="A0A7C5LAP9"/>
<keyword evidence="1" id="KW-0378">Hydrolase</keyword>
<dbReference type="EMBL" id="DRNB01000206">
    <property type="protein sequence ID" value="HHJ64390.1"/>
    <property type="molecule type" value="Genomic_DNA"/>
</dbReference>